<gene>
    <name evidence="2" type="ORF">SAMN04515666_101108</name>
</gene>
<dbReference type="OrthoDB" id="512581at2"/>
<accession>A0A1H7FVR5</accession>
<proteinExistence type="predicted"/>
<dbReference type="EMBL" id="FOAN01000001">
    <property type="protein sequence ID" value="SEK27465.1"/>
    <property type="molecule type" value="Genomic_DNA"/>
</dbReference>
<sequence length="129" mass="13863">MTSFAIGRRALLCGAAVSILALPALAHHGWGWAVDEQSELKGTIRAISMAPPHPTLQVAATDGVLWQIDLGNPSQTARANFTGDTAKVGDAITVLGNRHQDASKRQMKAVRITIAGKNYDMYPERIKTN</sequence>
<feature type="chain" id="PRO_5011748856" description="DUF5666 domain-containing protein" evidence="1">
    <location>
        <begin position="27"/>
        <end position="129"/>
    </location>
</feature>
<evidence type="ECO:0000313" key="2">
    <source>
        <dbReference type="EMBL" id="SEK27465.1"/>
    </source>
</evidence>
<dbReference type="Proteomes" id="UP000199664">
    <property type="component" value="Unassembled WGS sequence"/>
</dbReference>
<protein>
    <recommendedName>
        <fullName evidence="4">DUF5666 domain-containing protein</fullName>
    </recommendedName>
</protein>
<name>A0A1H7FVR5_9HYPH</name>
<feature type="signal peptide" evidence="1">
    <location>
        <begin position="1"/>
        <end position="26"/>
    </location>
</feature>
<dbReference type="Pfam" id="PF19649">
    <property type="entry name" value="DUF6152"/>
    <property type="match status" value="1"/>
</dbReference>
<evidence type="ECO:0000256" key="1">
    <source>
        <dbReference type="SAM" id="SignalP"/>
    </source>
</evidence>
<dbReference type="AlphaFoldDB" id="A0A1H7FVR5"/>
<keyword evidence="1" id="KW-0732">Signal</keyword>
<reference evidence="3" key="1">
    <citation type="submission" date="2016-10" db="EMBL/GenBank/DDBJ databases">
        <authorList>
            <person name="Varghese N."/>
            <person name="Submissions S."/>
        </authorList>
    </citation>
    <scope>NUCLEOTIDE SEQUENCE [LARGE SCALE GENOMIC DNA]</scope>
    <source>
        <strain evidence="3">LMG 26383,CCUG 61248,R- 45681</strain>
    </source>
</reference>
<dbReference type="RefSeq" id="WP_091828617.1">
    <property type="nucleotide sequence ID" value="NZ_FOAN01000001.1"/>
</dbReference>
<keyword evidence="3" id="KW-1185">Reference proteome</keyword>
<dbReference type="STRING" id="1036779.SAMN04515666_101108"/>
<evidence type="ECO:0000313" key="3">
    <source>
        <dbReference type="Proteomes" id="UP000199664"/>
    </source>
</evidence>
<organism evidence="2 3">
    <name type="scientific">Bosea lupini</name>
    <dbReference type="NCBI Taxonomy" id="1036779"/>
    <lineage>
        <taxon>Bacteria</taxon>
        <taxon>Pseudomonadati</taxon>
        <taxon>Pseudomonadota</taxon>
        <taxon>Alphaproteobacteria</taxon>
        <taxon>Hyphomicrobiales</taxon>
        <taxon>Boseaceae</taxon>
        <taxon>Bosea</taxon>
    </lineage>
</organism>
<dbReference type="InterPro" id="IPR046150">
    <property type="entry name" value="DUF6152"/>
</dbReference>
<evidence type="ECO:0008006" key="4">
    <source>
        <dbReference type="Google" id="ProtNLM"/>
    </source>
</evidence>